<organism evidence="2 3">
    <name type="scientific">Capsella rubella</name>
    <dbReference type="NCBI Taxonomy" id="81985"/>
    <lineage>
        <taxon>Eukaryota</taxon>
        <taxon>Viridiplantae</taxon>
        <taxon>Streptophyta</taxon>
        <taxon>Embryophyta</taxon>
        <taxon>Tracheophyta</taxon>
        <taxon>Spermatophyta</taxon>
        <taxon>Magnoliopsida</taxon>
        <taxon>eudicotyledons</taxon>
        <taxon>Gunneridae</taxon>
        <taxon>Pentapetalae</taxon>
        <taxon>rosids</taxon>
        <taxon>malvids</taxon>
        <taxon>Brassicales</taxon>
        <taxon>Brassicaceae</taxon>
        <taxon>Camelineae</taxon>
        <taxon>Capsella</taxon>
    </lineage>
</organism>
<dbReference type="PANTHER" id="PTHR16469:SF43">
    <property type="entry name" value="PHOSPHOGLYCERATE MUTASE FAMILY PROTEIN"/>
    <property type="match status" value="1"/>
</dbReference>
<dbReference type="EMBL" id="KB870809">
    <property type="protein sequence ID" value="EOA25790.1"/>
    <property type="molecule type" value="Genomic_DNA"/>
</dbReference>
<evidence type="ECO:0008006" key="4">
    <source>
        <dbReference type="Google" id="ProtNLM"/>
    </source>
</evidence>
<dbReference type="SUPFAM" id="SSF53254">
    <property type="entry name" value="Phosphoglycerate mutase-like"/>
    <property type="match status" value="1"/>
</dbReference>
<dbReference type="InterPro" id="IPR051710">
    <property type="entry name" value="Phosphatase_SH3-domain"/>
</dbReference>
<gene>
    <name evidence="2" type="ORF">CARUB_v10019157mg</name>
</gene>
<keyword evidence="3" id="KW-1185">Reference proteome</keyword>
<evidence type="ECO:0000256" key="1">
    <source>
        <dbReference type="SAM" id="MobiDB-lite"/>
    </source>
</evidence>
<dbReference type="InterPro" id="IPR029033">
    <property type="entry name" value="His_PPase_superfam"/>
</dbReference>
<name>R0HKN9_9BRAS</name>
<evidence type="ECO:0000313" key="3">
    <source>
        <dbReference type="Proteomes" id="UP000029121"/>
    </source>
</evidence>
<accession>R0HKN9</accession>
<dbReference type="eggNOG" id="KOG3734">
    <property type="taxonomic scope" value="Eukaryota"/>
</dbReference>
<proteinExistence type="predicted"/>
<feature type="region of interest" description="Disordered" evidence="1">
    <location>
        <begin position="1"/>
        <end position="23"/>
    </location>
</feature>
<reference evidence="3" key="1">
    <citation type="journal article" date="2013" name="Nat. Genet.">
        <title>The Capsella rubella genome and the genomic consequences of rapid mating system evolution.</title>
        <authorList>
            <person name="Slotte T."/>
            <person name="Hazzouri K.M."/>
            <person name="Agren J.A."/>
            <person name="Koenig D."/>
            <person name="Maumus F."/>
            <person name="Guo Y.L."/>
            <person name="Steige K."/>
            <person name="Platts A.E."/>
            <person name="Escobar J.S."/>
            <person name="Newman L.K."/>
            <person name="Wang W."/>
            <person name="Mandakova T."/>
            <person name="Vello E."/>
            <person name="Smith L.M."/>
            <person name="Henz S.R."/>
            <person name="Steffen J."/>
            <person name="Takuno S."/>
            <person name="Brandvain Y."/>
            <person name="Coop G."/>
            <person name="Andolfatto P."/>
            <person name="Hu T.T."/>
            <person name="Blanchette M."/>
            <person name="Clark R.M."/>
            <person name="Quesneville H."/>
            <person name="Nordborg M."/>
            <person name="Gaut B.S."/>
            <person name="Lysak M.A."/>
            <person name="Jenkins J."/>
            <person name="Grimwood J."/>
            <person name="Chapman J."/>
            <person name="Prochnik S."/>
            <person name="Shu S."/>
            <person name="Rokhsar D."/>
            <person name="Schmutz J."/>
            <person name="Weigel D."/>
            <person name="Wright S.I."/>
        </authorList>
    </citation>
    <scope>NUCLEOTIDE SEQUENCE [LARGE SCALE GENOMIC DNA]</scope>
    <source>
        <strain evidence="3">cv. Monte Gargano</strain>
    </source>
</reference>
<evidence type="ECO:0000313" key="2">
    <source>
        <dbReference type="EMBL" id="EOA25790.1"/>
    </source>
</evidence>
<sequence length="198" mass="22699">MRPGRKQQETEQMETKSNVDGHQHVIMMRHGDRIDKFEPQWVSTAARPWMGMRRGRKPTHRLDFCACVELRRQGAGDFEAITSHGQDGIMYPPSNSGQIWQCLPMITTDRIKPELAMPQWEETVERCTDRFLNLIKTLADKYPSENLLLVTHDVDVYDVEYCACAELRRQVLSKDGATIAGDFEVITSLGQCGIKYHS</sequence>
<dbReference type="PANTHER" id="PTHR16469">
    <property type="entry name" value="UBIQUITIN-ASSOCIATED AND SH3 DOMAIN-CONTAINING BA-RELATED"/>
    <property type="match status" value="1"/>
</dbReference>
<dbReference type="STRING" id="81985.R0HKN9"/>
<dbReference type="AlphaFoldDB" id="R0HKN9"/>
<protein>
    <recommendedName>
        <fullName evidence="4">Phosphoglycerate mutase family protein</fullName>
    </recommendedName>
</protein>
<dbReference type="Proteomes" id="UP000029121">
    <property type="component" value="Unassembled WGS sequence"/>
</dbReference>